<evidence type="ECO:0000313" key="2">
    <source>
        <dbReference type="EMBL" id="KAF9149922.1"/>
    </source>
</evidence>
<dbReference type="OrthoDB" id="2449096at2759"/>
<protein>
    <recommendedName>
        <fullName evidence="1">DUF7587 domain-containing protein</fullName>
    </recommendedName>
</protein>
<reference evidence="2" key="1">
    <citation type="journal article" date="2020" name="Fungal Divers.">
        <title>Resolving the Mortierellaceae phylogeny through synthesis of multi-gene phylogenetics and phylogenomics.</title>
        <authorList>
            <person name="Vandepol N."/>
            <person name="Liber J."/>
            <person name="Desiro A."/>
            <person name="Na H."/>
            <person name="Kennedy M."/>
            <person name="Barry K."/>
            <person name="Grigoriev I.V."/>
            <person name="Miller A.N."/>
            <person name="O'Donnell K."/>
            <person name="Stajich J.E."/>
            <person name="Bonito G."/>
        </authorList>
    </citation>
    <scope>NUCLEOTIDE SEQUENCE</scope>
    <source>
        <strain evidence="2">NRRL 6426</strain>
    </source>
</reference>
<sequence>MAVQNLVNSDIDYLYRLLRQQDSPSEGLLPTDPYANISIKEHICRRGASVVSPYISTSRDPVIMLRWLFQEGQKGHNGAIAIISCRRLDFYTTLHDLSRGNYDFSDDYFNKLVLKYGEVLVHPRIDKNAIIGLKDAIERYYLIRCSHCMEPGHDSSDSQKLDDWLATENTIERFYSIR</sequence>
<evidence type="ECO:0000313" key="3">
    <source>
        <dbReference type="Proteomes" id="UP000748756"/>
    </source>
</evidence>
<proteinExistence type="predicted"/>
<evidence type="ECO:0000259" key="1">
    <source>
        <dbReference type="Pfam" id="PF24494"/>
    </source>
</evidence>
<organism evidence="2 3">
    <name type="scientific">Linnemannia schmuckeri</name>
    <dbReference type="NCBI Taxonomy" id="64567"/>
    <lineage>
        <taxon>Eukaryota</taxon>
        <taxon>Fungi</taxon>
        <taxon>Fungi incertae sedis</taxon>
        <taxon>Mucoromycota</taxon>
        <taxon>Mortierellomycotina</taxon>
        <taxon>Mortierellomycetes</taxon>
        <taxon>Mortierellales</taxon>
        <taxon>Mortierellaceae</taxon>
        <taxon>Linnemannia</taxon>
    </lineage>
</organism>
<dbReference type="InterPro" id="IPR056009">
    <property type="entry name" value="DUF7587"/>
</dbReference>
<dbReference type="AlphaFoldDB" id="A0A9P5RZB7"/>
<keyword evidence="3" id="KW-1185">Reference proteome</keyword>
<feature type="domain" description="DUF7587" evidence="1">
    <location>
        <begin position="35"/>
        <end position="132"/>
    </location>
</feature>
<dbReference type="Pfam" id="PF24494">
    <property type="entry name" value="DUF7587"/>
    <property type="match status" value="1"/>
</dbReference>
<comment type="caution">
    <text evidence="2">The sequence shown here is derived from an EMBL/GenBank/DDBJ whole genome shotgun (WGS) entry which is preliminary data.</text>
</comment>
<dbReference type="EMBL" id="JAAAUQ010000473">
    <property type="protein sequence ID" value="KAF9149922.1"/>
    <property type="molecule type" value="Genomic_DNA"/>
</dbReference>
<accession>A0A9P5RZB7</accession>
<gene>
    <name evidence="2" type="ORF">BG015_008262</name>
</gene>
<name>A0A9P5RZB7_9FUNG</name>
<dbReference type="Proteomes" id="UP000748756">
    <property type="component" value="Unassembled WGS sequence"/>
</dbReference>